<keyword evidence="2" id="KW-0368">Histidine biosynthesis</keyword>
<dbReference type="AlphaFoldDB" id="A0A933GK78"/>
<reference evidence="4" key="1">
    <citation type="submission" date="2020-07" db="EMBL/GenBank/DDBJ databases">
        <title>Huge and variable diversity of episymbiotic CPR bacteria and DPANN archaea in groundwater ecosystems.</title>
        <authorList>
            <person name="He C.Y."/>
            <person name="Keren R."/>
            <person name="Whittaker M."/>
            <person name="Farag I.F."/>
            <person name="Doudna J."/>
            <person name="Cate J.H.D."/>
            <person name="Banfield J.F."/>
        </authorList>
    </citation>
    <scope>NUCLEOTIDE SEQUENCE</scope>
    <source>
        <strain evidence="4">NC_groundwater_1482_Ag_S-0.65um_47_24</strain>
    </source>
</reference>
<evidence type="ECO:0000256" key="1">
    <source>
        <dbReference type="ARBA" id="ARBA00022605"/>
    </source>
</evidence>
<evidence type="ECO:0000313" key="4">
    <source>
        <dbReference type="EMBL" id="MBI4595353.1"/>
    </source>
</evidence>
<evidence type="ECO:0000313" key="5">
    <source>
        <dbReference type="Proteomes" id="UP000772181"/>
    </source>
</evidence>
<dbReference type="SUPFAM" id="SSF54211">
    <property type="entry name" value="Ribosomal protein S5 domain 2-like"/>
    <property type="match status" value="2"/>
</dbReference>
<dbReference type="Pfam" id="PF00475">
    <property type="entry name" value="IGPD"/>
    <property type="match status" value="1"/>
</dbReference>
<sequence>MILNPDNQPLGFAADIIQVDQVSGTRRTLESLVKVSIDRKERDVLLKKKIVTPRNFLNHMLETISWRSCMNIQVSLEMGEYFLDHVLCEDVGITLGETLRLLFQANRERGVNGAGSSLMLIDEALSQVVVSFEERSMCCFHNQVPLPDRVEDMLSADLIVLLEGLAQGARATIHLEMLKGRDPHHLWESAFRAFGEALRLVFAPNEWRRGTTPGVKGI</sequence>
<dbReference type="Gene3D" id="3.30.230.40">
    <property type="entry name" value="Imidazole glycerol phosphate dehydratase, domain 1"/>
    <property type="match status" value="2"/>
</dbReference>
<dbReference type="PANTHER" id="PTHR23133">
    <property type="entry name" value="IMIDAZOLEGLYCEROL-PHOSPHATE DEHYDRATASE HIS7"/>
    <property type="match status" value="1"/>
</dbReference>
<dbReference type="GO" id="GO:0000105">
    <property type="term" value="P:L-histidine biosynthetic process"/>
    <property type="evidence" value="ECO:0007669"/>
    <property type="project" value="UniProtKB-KW"/>
</dbReference>
<organism evidence="4 5">
    <name type="scientific">Tectimicrobiota bacterium</name>
    <dbReference type="NCBI Taxonomy" id="2528274"/>
    <lineage>
        <taxon>Bacteria</taxon>
        <taxon>Pseudomonadati</taxon>
        <taxon>Nitrospinota/Tectimicrobiota group</taxon>
        <taxon>Candidatus Tectimicrobiota</taxon>
    </lineage>
</organism>
<dbReference type="GO" id="GO:0004424">
    <property type="term" value="F:imidazoleglycerol-phosphate dehydratase activity"/>
    <property type="evidence" value="ECO:0007669"/>
    <property type="project" value="InterPro"/>
</dbReference>
<keyword evidence="3" id="KW-0456">Lyase</keyword>
<dbReference type="PANTHER" id="PTHR23133:SF2">
    <property type="entry name" value="IMIDAZOLEGLYCEROL-PHOSPHATE DEHYDRATASE"/>
    <property type="match status" value="1"/>
</dbReference>
<gene>
    <name evidence="4" type="ORF">HY730_03135</name>
</gene>
<keyword evidence="1" id="KW-0028">Amino-acid biosynthesis</keyword>
<dbReference type="InterPro" id="IPR038494">
    <property type="entry name" value="IGPD_sf"/>
</dbReference>
<accession>A0A933GK78</accession>
<comment type="caution">
    <text evidence="4">The sequence shown here is derived from an EMBL/GenBank/DDBJ whole genome shotgun (WGS) entry which is preliminary data.</text>
</comment>
<dbReference type="Proteomes" id="UP000772181">
    <property type="component" value="Unassembled WGS sequence"/>
</dbReference>
<dbReference type="InterPro" id="IPR020568">
    <property type="entry name" value="Ribosomal_Su5_D2-typ_SF"/>
</dbReference>
<evidence type="ECO:0000256" key="3">
    <source>
        <dbReference type="ARBA" id="ARBA00023239"/>
    </source>
</evidence>
<evidence type="ECO:0000256" key="2">
    <source>
        <dbReference type="ARBA" id="ARBA00023102"/>
    </source>
</evidence>
<evidence type="ECO:0008006" key="6">
    <source>
        <dbReference type="Google" id="ProtNLM"/>
    </source>
</evidence>
<name>A0A933GK78_UNCTE</name>
<protein>
    <recommendedName>
        <fullName evidence="6">Imidazoleglycerol-phosphate dehydratase</fullName>
    </recommendedName>
</protein>
<proteinExistence type="predicted"/>
<dbReference type="EMBL" id="JACQWF010000140">
    <property type="protein sequence ID" value="MBI4595353.1"/>
    <property type="molecule type" value="Genomic_DNA"/>
</dbReference>
<dbReference type="InterPro" id="IPR000807">
    <property type="entry name" value="ImidazoleglycerolP_deHydtase"/>
</dbReference>